<reference evidence="3 4" key="1">
    <citation type="submission" date="2023-07" db="EMBL/GenBank/DDBJ databases">
        <title>Sorghum-associated microbial communities from plants grown in Nebraska, USA.</title>
        <authorList>
            <person name="Schachtman D."/>
        </authorList>
    </citation>
    <scope>NUCLEOTIDE SEQUENCE [LARGE SCALE GENOMIC DNA]</scope>
    <source>
        <strain evidence="3 4">DS2154</strain>
    </source>
</reference>
<sequence>MRRRVPKLRPNFGARLCALVLVALAASSCVTVGPLPTAGGGLECQGRGSARPTVILEAGAFGGAADWSLVAQDLAAEGKVCAYDRDGIGLAAMHDLDRSPVAIARRLGALVAAEEGDAPVILAGHSNGGLYVEAFARLWPERTAGLVLVDAVGTDAKDQPLAMADLRREARLAGFTPFARAVGLTRLVPLIDDISPAAEAAARRRRAWTRRSSIKAALQEERAFLPGLAAVDALPPLSPAIPVAVVVASRSPDKPLDRAWRAAQVAPAARACRAVVIDVRASHTAILDGQRDRVVEAVDWMDGQGPEMGASRC</sequence>
<dbReference type="SUPFAM" id="SSF53474">
    <property type="entry name" value="alpha/beta-Hydrolases"/>
    <property type="match status" value="1"/>
</dbReference>
<organism evidence="3 4">
    <name type="scientific">Caulobacter rhizosphaerae</name>
    <dbReference type="NCBI Taxonomy" id="2010972"/>
    <lineage>
        <taxon>Bacteria</taxon>
        <taxon>Pseudomonadati</taxon>
        <taxon>Pseudomonadota</taxon>
        <taxon>Alphaproteobacteria</taxon>
        <taxon>Caulobacterales</taxon>
        <taxon>Caulobacteraceae</taxon>
        <taxon>Caulobacter</taxon>
    </lineage>
</organism>
<evidence type="ECO:0000313" key="3">
    <source>
        <dbReference type="EMBL" id="MDR6531058.1"/>
    </source>
</evidence>
<dbReference type="InterPro" id="IPR022742">
    <property type="entry name" value="Hydrolase_4"/>
</dbReference>
<gene>
    <name evidence="3" type="ORF">J2800_001800</name>
</gene>
<feature type="chain" id="PRO_5047021977" evidence="1">
    <location>
        <begin position="26"/>
        <end position="313"/>
    </location>
</feature>
<evidence type="ECO:0000313" key="4">
    <source>
        <dbReference type="Proteomes" id="UP001262754"/>
    </source>
</evidence>
<dbReference type="Gene3D" id="3.40.50.1820">
    <property type="entry name" value="alpha/beta hydrolase"/>
    <property type="match status" value="1"/>
</dbReference>
<dbReference type="Pfam" id="PF12146">
    <property type="entry name" value="Hydrolase_4"/>
    <property type="match status" value="1"/>
</dbReference>
<comment type="caution">
    <text evidence="3">The sequence shown here is derived from an EMBL/GenBank/DDBJ whole genome shotgun (WGS) entry which is preliminary data.</text>
</comment>
<dbReference type="EMBL" id="JAVDRL010000005">
    <property type="protein sequence ID" value="MDR6531058.1"/>
    <property type="molecule type" value="Genomic_DNA"/>
</dbReference>
<dbReference type="RefSeq" id="WP_310030858.1">
    <property type="nucleotide sequence ID" value="NZ_JAVDRL010000005.1"/>
</dbReference>
<evidence type="ECO:0000256" key="1">
    <source>
        <dbReference type="SAM" id="SignalP"/>
    </source>
</evidence>
<accession>A0ABU1MY77</accession>
<dbReference type="PROSITE" id="PS51257">
    <property type="entry name" value="PROKAR_LIPOPROTEIN"/>
    <property type="match status" value="1"/>
</dbReference>
<name>A0ABU1MY77_9CAUL</name>
<feature type="signal peptide" evidence="1">
    <location>
        <begin position="1"/>
        <end position="25"/>
    </location>
</feature>
<dbReference type="Proteomes" id="UP001262754">
    <property type="component" value="Unassembled WGS sequence"/>
</dbReference>
<feature type="domain" description="Serine aminopeptidase S33" evidence="2">
    <location>
        <begin position="51"/>
        <end position="153"/>
    </location>
</feature>
<dbReference type="InterPro" id="IPR029058">
    <property type="entry name" value="AB_hydrolase_fold"/>
</dbReference>
<proteinExistence type="predicted"/>
<keyword evidence="1" id="KW-0732">Signal</keyword>
<keyword evidence="4" id="KW-1185">Reference proteome</keyword>
<protein>
    <submittedName>
        <fullName evidence="3">Pimeloyl-ACP methyl ester carboxylesterase</fullName>
    </submittedName>
</protein>
<evidence type="ECO:0000259" key="2">
    <source>
        <dbReference type="Pfam" id="PF12146"/>
    </source>
</evidence>